<feature type="region of interest" description="Disordered" evidence="1">
    <location>
        <begin position="68"/>
        <end position="146"/>
    </location>
</feature>
<keyword evidence="2" id="KW-0472">Membrane</keyword>
<keyword evidence="5" id="KW-1185">Reference proteome</keyword>
<dbReference type="PANTHER" id="PTHR44240">
    <property type="entry name" value="DNAJ DOMAIN (PROKARYOTIC HEAT SHOCK PROTEIN)-RELATED"/>
    <property type="match status" value="1"/>
</dbReference>
<dbReference type="PANTHER" id="PTHR44240:SF10">
    <property type="entry name" value="J DOMAIN-CONTAINING PROTEIN"/>
    <property type="match status" value="1"/>
</dbReference>
<feature type="transmembrane region" description="Helical" evidence="2">
    <location>
        <begin position="7"/>
        <end position="28"/>
    </location>
</feature>
<feature type="compositionally biased region" description="Polar residues" evidence="1">
    <location>
        <begin position="124"/>
        <end position="136"/>
    </location>
</feature>
<dbReference type="Pfam" id="PF00226">
    <property type="entry name" value="DnaJ"/>
    <property type="match status" value="1"/>
</dbReference>
<dbReference type="Proteomes" id="UP001057580">
    <property type="component" value="Chromosome"/>
</dbReference>
<dbReference type="InterPro" id="IPR036869">
    <property type="entry name" value="J_dom_sf"/>
</dbReference>
<sequence>MKNQRLVLALAAVFAGMTVLMVVLAAAFRDPVPLFVAALFGAATYFFWYHATGRIASGIYERVERQARTNANGGSPGGRGGFGAGPREDWEAPGGDDRWERVRQQARQQRRRARADAQGRRRAPSTTSGPSRSQARQVLGVSADADQATVKKAYRERVKEAHPDTETGSEEEFKRVNKAYERLSE</sequence>
<feature type="transmembrane region" description="Helical" evidence="2">
    <location>
        <begin position="34"/>
        <end position="52"/>
    </location>
</feature>
<proteinExistence type="predicted"/>
<dbReference type="SMART" id="SM00271">
    <property type="entry name" value="DnaJ"/>
    <property type="match status" value="1"/>
</dbReference>
<keyword evidence="2" id="KW-1133">Transmembrane helix</keyword>
<feature type="domain" description="J" evidence="3">
    <location>
        <begin position="134"/>
        <end position="185"/>
    </location>
</feature>
<evidence type="ECO:0000313" key="5">
    <source>
        <dbReference type="Proteomes" id="UP001057580"/>
    </source>
</evidence>
<dbReference type="RefSeq" id="WP_260594723.1">
    <property type="nucleotide sequence ID" value="NZ_CP104003.1"/>
</dbReference>
<accession>A0A9E7UBU9</accession>
<keyword evidence="2" id="KW-0812">Transmembrane</keyword>
<organism evidence="4 5">
    <name type="scientific">Salinirubellus salinus</name>
    <dbReference type="NCBI Taxonomy" id="1364945"/>
    <lineage>
        <taxon>Archaea</taxon>
        <taxon>Methanobacteriati</taxon>
        <taxon>Methanobacteriota</taxon>
        <taxon>Stenosarchaea group</taxon>
        <taxon>Halobacteria</taxon>
        <taxon>Halobacteriales</taxon>
        <taxon>Natronomonadaceae</taxon>
        <taxon>Salinirubellus</taxon>
    </lineage>
</organism>
<reference evidence="4" key="1">
    <citation type="submission" date="2022-09" db="EMBL/GenBank/DDBJ databases">
        <title>Diverse halophilic archaea isolated from saline environments.</title>
        <authorList>
            <person name="Cui H.-L."/>
        </authorList>
    </citation>
    <scope>NUCLEOTIDE SEQUENCE</scope>
    <source>
        <strain evidence="4">ZS-35-S2</strain>
    </source>
</reference>
<dbReference type="PROSITE" id="PS50076">
    <property type="entry name" value="DNAJ_2"/>
    <property type="match status" value="1"/>
</dbReference>
<evidence type="ECO:0000256" key="2">
    <source>
        <dbReference type="SAM" id="Phobius"/>
    </source>
</evidence>
<gene>
    <name evidence="4" type="ORF">N0B31_04900</name>
</gene>
<dbReference type="SUPFAM" id="SSF46565">
    <property type="entry name" value="Chaperone J-domain"/>
    <property type="match status" value="1"/>
</dbReference>
<evidence type="ECO:0000256" key="1">
    <source>
        <dbReference type="SAM" id="MobiDB-lite"/>
    </source>
</evidence>
<dbReference type="InterPro" id="IPR001623">
    <property type="entry name" value="DnaJ_domain"/>
</dbReference>
<evidence type="ECO:0000313" key="4">
    <source>
        <dbReference type="EMBL" id="UWM55623.1"/>
    </source>
</evidence>
<dbReference type="Gene3D" id="1.10.287.110">
    <property type="entry name" value="DnaJ domain"/>
    <property type="match status" value="1"/>
</dbReference>
<dbReference type="InterPro" id="IPR052276">
    <property type="entry name" value="Diphthamide-biosynth_chaperone"/>
</dbReference>
<dbReference type="PRINTS" id="PR00625">
    <property type="entry name" value="JDOMAIN"/>
</dbReference>
<dbReference type="GeneID" id="74941736"/>
<name>A0A9E7UBU9_9EURY</name>
<evidence type="ECO:0000259" key="3">
    <source>
        <dbReference type="PROSITE" id="PS50076"/>
    </source>
</evidence>
<dbReference type="AlphaFoldDB" id="A0A9E7UBU9"/>
<dbReference type="EMBL" id="CP104003">
    <property type="protein sequence ID" value="UWM55623.1"/>
    <property type="molecule type" value="Genomic_DNA"/>
</dbReference>
<feature type="compositionally biased region" description="Gly residues" evidence="1">
    <location>
        <begin position="74"/>
        <end position="84"/>
    </location>
</feature>
<dbReference type="KEGG" id="ssai:N0B31_04900"/>
<dbReference type="CDD" id="cd06257">
    <property type="entry name" value="DnaJ"/>
    <property type="match status" value="1"/>
</dbReference>
<feature type="compositionally biased region" description="Basic and acidic residues" evidence="1">
    <location>
        <begin position="86"/>
        <end position="103"/>
    </location>
</feature>
<protein>
    <submittedName>
        <fullName evidence="4">DnaJ domain-containing protein</fullName>
    </submittedName>
</protein>